<dbReference type="EMBL" id="JAIQCV010000007">
    <property type="protein sequence ID" value="KAH1083388.1"/>
    <property type="molecule type" value="Genomic_DNA"/>
</dbReference>
<dbReference type="SUPFAM" id="SSF53098">
    <property type="entry name" value="Ribonuclease H-like"/>
    <property type="match status" value="1"/>
</dbReference>
<feature type="domain" description="RNase H type-1" evidence="1">
    <location>
        <begin position="56"/>
        <end position="167"/>
    </location>
</feature>
<proteinExistence type="predicted"/>
<dbReference type="Gene3D" id="3.30.420.10">
    <property type="entry name" value="Ribonuclease H-like superfamily/Ribonuclease H"/>
    <property type="match status" value="1"/>
</dbReference>
<evidence type="ECO:0000313" key="2">
    <source>
        <dbReference type="EMBL" id="KAH1083388.1"/>
    </source>
</evidence>
<dbReference type="Proteomes" id="UP000828251">
    <property type="component" value="Unassembled WGS sequence"/>
</dbReference>
<dbReference type="CDD" id="cd06222">
    <property type="entry name" value="RNase_H_like"/>
    <property type="match status" value="1"/>
</dbReference>
<dbReference type="OrthoDB" id="1002594at2759"/>
<comment type="caution">
    <text evidence="2">The sequence shown here is derived from an EMBL/GenBank/DDBJ whole genome shotgun (WGS) entry which is preliminary data.</text>
</comment>
<dbReference type="InterPro" id="IPR053151">
    <property type="entry name" value="RNase_H-like"/>
</dbReference>
<dbReference type="InterPro" id="IPR012337">
    <property type="entry name" value="RNaseH-like_sf"/>
</dbReference>
<protein>
    <recommendedName>
        <fullName evidence="1">RNase H type-1 domain-containing protein</fullName>
    </recommendedName>
</protein>
<dbReference type="AlphaFoldDB" id="A0A9D3VI95"/>
<organism evidence="2 3">
    <name type="scientific">Gossypium stocksii</name>
    <dbReference type="NCBI Taxonomy" id="47602"/>
    <lineage>
        <taxon>Eukaryota</taxon>
        <taxon>Viridiplantae</taxon>
        <taxon>Streptophyta</taxon>
        <taxon>Embryophyta</taxon>
        <taxon>Tracheophyta</taxon>
        <taxon>Spermatophyta</taxon>
        <taxon>Magnoliopsida</taxon>
        <taxon>eudicotyledons</taxon>
        <taxon>Gunneridae</taxon>
        <taxon>Pentapetalae</taxon>
        <taxon>rosids</taxon>
        <taxon>malvids</taxon>
        <taxon>Malvales</taxon>
        <taxon>Malvaceae</taxon>
        <taxon>Malvoideae</taxon>
        <taxon>Gossypium</taxon>
    </lineage>
</organism>
<dbReference type="InterPro" id="IPR002156">
    <property type="entry name" value="RNaseH_domain"/>
</dbReference>
<evidence type="ECO:0000259" key="1">
    <source>
        <dbReference type="Pfam" id="PF13456"/>
    </source>
</evidence>
<dbReference type="GO" id="GO:0004523">
    <property type="term" value="F:RNA-DNA hybrid ribonuclease activity"/>
    <property type="evidence" value="ECO:0007669"/>
    <property type="project" value="InterPro"/>
</dbReference>
<dbReference type="Pfam" id="PF13456">
    <property type="entry name" value="RVT_3"/>
    <property type="match status" value="1"/>
</dbReference>
<dbReference type="PANTHER" id="PTHR47723:SF19">
    <property type="entry name" value="POLYNUCLEOTIDYL TRANSFERASE, RIBONUCLEASE H-LIKE SUPERFAMILY PROTEIN"/>
    <property type="match status" value="1"/>
</dbReference>
<gene>
    <name evidence="2" type="ORF">J1N35_023149</name>
</gene>
<dbReference type="GO" id="GO:0003676">
    <property type="term" value="F:nucleic acid binding"/>
    <property type="evidence" value="ECO:0007669"/>
    <property type="project" value="InterPro"/>
</dbReference>
<dbReference type="InterPro" id="IPR036397">
    <property type="entry name" value="RNaseH_sf"/>
</dbReference>
<evidence type="ECO:0000313" key="3">
    <source>
        <dbReference type="Proteomes" id="UP000828251"/>
    </source>
</evidence>
<dbReference type="InterPro" id="IPR044730">
    <property type="entry name" value="RNase_H-like_dom_plant"/>
</dbReference>
<dbReference type="PANTHER" id="PTHR47723">
    <property type="entry name" value="OS05G0353850 PROTEIN"/>
    <property type="match status" value="1"/>
</dbReference>
<sequence length="191" mass="21656">MQVVPQCLKQDFTLSDANWIMGNIRNRQDYRHESRVALIIRGNVLAALAAKKFIKSINVAGAGGLIRDSNGNWIAGFSRFIGSSMPLQAELWGIADGMKLAWDLRYRKLVMEIDSSIALDLLGDVNAINSPLSMIRSSNDLRNRPWEVIFCKIYREANRAAPLQATWHQFPSMKLLVFTDSTILLQEFRRC</sequence>
<reference evidence="2 3" key="1">
    <citation type="journal article" date="2021" name="Plant Biotechnol. J.">
        <title>Multi-omics assisted identification of the key and species-specific regulatory components of drought-tolerant mechanisms in Gossypium stocksii.</title>
        <authorList>
            <person name="Yu D."/>
            <person name="Ke L."/>
            <person name="Zhang D."/>
            <person name="Wu Y."/>
            <person name="Sun Y."/>
            <person name="Mei J."/>
            <person name="Sun J."/>
            <person name="Sun Y."/>
        </authorList>
    </citation>
    <scope>NUCLEOTIDE SEQUENCE [LARGE SCALE GENOMIC DNA]</scope>
    <source>
        <strain evidence="3">cv. E1</strain>
        <tissue evidence="2">Leaf</tissue>
    </source>
</reference>
<name>A0A9D3VI95_9ROSI</name>
<accession>A0A9D3VI95</accession>
<keyword evidence="3" id="KW-1185">Reference proteome</keyword>